<keyword evidence="3" id="KW-1185">Reference proteome</keyword>
<evidence type="ECO:0000313" key="2">
    <source>
        <dbReference type="EMBL" id="KAK3287800.1"/>
    </source>
</evidence>
<gene>
    <name evidence="2" type="ORF">CYMTET_4709</name>
</gene>
<feature type="signal peptide" evidence="1">
    <location>
        <begin position="1"/>
        <end position="19"/>
    </location>
</feature>
<protein>
    <submittedName>
        <fullName evidence="2">Uncharacterized protein</fullName>
    </submittedName>
</protein>
<dbReference type="AlphaFoldDB" id="A0AAE0H0P1"/>
<sequence length="1123" mass="122738">MNCAFVLLVCTAIFEGILGVPLPVHPPSMPSETASQSVRTDLLEHTTTSLTQTFPYEWRGGFIGAGNDAIPAKQITVKDAFATCDKLARCRGVSYEGTNTTTGPVLVYFKIVSDIVKSDTWSSWVKVGKVTPPAANISVGGTSNLQLLLRQSYYTVQNLSRTGEDWSFSRPLDDASVLPECAFIGDLTLRLRSGDSEAWSTFSTFSLGAPARPLPNYPRGRILAAQDITELLASSSSAQLPLSVTRAYERSPDGRALVVRFNLTSTADTPLQLGGVGFPLPESAGHPPAGIQSVVWNDPHVGGQHGFVEFVRVVDDEATLLVTPAEHSTTPLEGWRPMLEDLGNGDAYEWLAASSAWAEEWAENKQWPFLNMSDTLKQTYPSFAEQAQTPWPSTDGKHGMPHIPAASKPWNPPTSASLAPSQTLSFALRLQLAESGPRSRNKALEDAGEPVMHGVPGYVLSTDMQSAQLFVQPPRGATTEAAAFEQVDAGAKLALTRTSPTPGGFDAFTVAASGRGRARVRVSFSDGTSAIAHYYVLPPLSQQVAKLGAHLADVAWLPRDFIDPFGRSASVMPWDRSACEDGNPCGHILNDARAYDVGLSDDAGGGNPLCLASKVRAAPTQHEAGRIDEYIQWTLYGIKPDTAKPPFKSLQIREDEHGDVDGIRMTLFYYAANMSNHTSGHFEWNYTEADKCHAPFGGPTWCMTENMANATYRRFNYPHQIASYWAMYHVARHYGGLKTRMPWTWYLERAAKTALQIGTQSTGLMDGTVVREVLEALKREGEAGNATFADFATRISNNMQVRQQNWAKNPYPYGSEFGFDTTGQEEVVVWNLYFGNVTVAKKTVDHILSYMRSSPTWAYNGGSRSWGDIGNNGKYLATFGTGIQDRGQMHYRSGLNMIPLMEYYRMHPDDFFLLEISMGAITGQMCNIDESGATSMMWHAVPHVNDFDPHSGDYGLGFFGNALESGAYFVQHPQLGSLCFLCDAGPGAAEGNVEIVPRDAYRLNAFIEPLTMYLQVESGTFSSLTLMPSRLSVVIRFAAIDASAAPYSKLRLRVTKTSDARPWTNFVLKGAPLVRGAYEITPAEPGEVTEVVVNYGLPPASASHLTQDSYEYDSSLLVDVKMI</sequence>
<dbReference type="Proteomes" id="UP001190700">
    <property type="component" value="Unassembled WGS sequence"/>
</dbReference>
<dbReference type="InterPro" id="IPR043750">
    <property type="entry name" value="DUF5695"/>
</dbReference>
<name>A0AAE0H0P1_9CHLO</name>
<feature type="chain" id="PRO_5042157557" evidence="1">
    <location>
        <begin position="20"/>
        <end position="1123"/>
    </location>
</feature>
<evidence type="ECO:0000256" key="1">
    <source>
        <dbReference type="SAM" id="SignalP"/>
    </source>
</evidence>
<organism evidence="2 3">
    <name type="scientific">Cymbomonas tetramitiformis</name>
    <dbReference type="NCBI Taxonomy" id="36881"/>
    <lineage>
        <taxon>Eukaryota</taxon>
        <taxon>Viridiplantae</taxon>
        <taxon>Chlorophyta</taxon>
        <taxon>Pyramimonadophyceae</taxon>
        <taxon>Pyramimonadales</taxon>
        <taxon>Pyramimonadaceae</taxon>
        <taxon>Cymbomonas</taxon>
    </lineage>
</organism>
<comment type="caution">
    <text evidence="2">The sequence shown here is derived from an EMBL/GenBank/DDBJ whole genome shotgun (WGS) entry which is preliminary data.</text>
</comment>
<accession>A0AAE0H0P1</accession>
<dbReference type="EMBL" id="LGRX02000731">
    <property type="protein sequence ID" value="KAK3287800.1"/>
    <property type="molecule type" value="Genomic_DNA"/>
</dbReference>
<dbReference type="Pfam" id="PF18951">
    <property type="entry name" value="DUF5695"/>
    <property type="match status" value="2"/>
</dbReference>
<evidence type="ECO:0000313" key="3">
    <source>
        <dbReference type="Proteomes" id="UP001190700"/>
    </source>
</evidence>
<proteinExistence type="predicted"/>
<reference evidence="2 3" key="1">
    <citation type="journal article" date="2015" name="Genome Biol. Evol.">
        <title>Comparative Genomics of a Bacterivorous Green Alga Reveals Evolutionary Causalities and Consequences of Phago-Mixotrophic Mode of Nutrition.</title>
        <authorList>
            <person name="Burns J.A."/>
            <person name="Paasch A."/>
            <person name="Narechania A."/>
            <person name="Kim E."/>
        </authorList>
    </citation>
    <scope>NUCLEOTIDE SEQUENCE [LARGE SCALE GENOMIC DNA]</scope>
    <source>
        <strain evidence="2 3">PLY_AMNH</strain>
    </source>
</reference>
<keyword evidence="1" id="KW-0732">Signal</keyword>